<feature type="domain" description="rRNA small subunit methyltransferase F RNA-binding PUA-like" evidence="1">
    <location>
        <begin position="89"/>
        <end position="140"/>
    </location>
</feature>
<dbReference type="InterPro" id="IPR027391">
    <property type="entry name" value="Nol1_Nop2_Fmu_2"/>
</dbReference>
<evidence type="ECO:0000313" key="3">
    <source>
        <dbReference type="EMBL" id="HHE75512.1"/>
    </source>
</evidence>
<dbReference type="Proteomes" id="UP000886130">
    <property type="component" value="Unassembled WGS sequence"/>
</dbReference>
<evidence type="ECO:0000259" key="2">
    <source>
        <dbReference type="Pfam" id="PF23437"/>
    </source>
</evidence>
<organism evidence="3">
    <name type="scientific">Candidatus Aciduliprofundum boonei</name>
    <dbReference type="NCBI Taxonomy" id="379547"/>
    <lineage>
        <taxon>Archaea</taxon>
        <taxon>Methanobacteriati</taxon>
        <taxon>Thermoplasmatota</taxon>
        <taxon>DHVE2 group</taxon>
        <taxon>Candidatus Aciduliprofundum</taxon>
    </lineage>
</organism>
<feature type="domain" description="DUF7122" evidence="2">
    <location>
        <begin position="12"/>
        <end position="53"/>
    </location>
</feature>
<dbReference type="EMBL" id="DRTM01000007">
    <property type="protein sequence ID" value="HHE75512.1"/>
    <property type="molecule type" value="Genomic_DNA"/>
</dbReference>
<evidence type="ECO:0008006" key="4">
    <source>
        <dbReference type="Google" id="ProtNLM"/>
    </source>
</evidence>
<dbReference type="Gene3D" id="3.10.450.720">
    <property type="match status" value="1"/>
</dbReference>
<dbReference type="Pfam" id="PF13636">
    <property type="entry name" value="Methyltranf_PUA"/>
    <property type="match status" value="1"/>
</dbReference>
<reference evidence="3" key="1">
    <citation type="journal article" date="2020" name="mSystems">
        <title>Genome- and Community-Level Interaction Insights into Carbon Utilization and Element Cycling Functions of Hydrothermarchaeota in Hydrothermal Sediment.</title>
        <authorList>
            <person name="Zhou Z."/>
            <person name="Liu Y."/>
            <person name="Xu W."/>
            <person name="Pan J."/>
            <person name="Luo Z.H."/>
            <person name="Li M."/>
        </authorList>
    </citation>
    <scope>NUCLEOTIDE SEQUENCE [LARGE SCALE GENOMIC DNA]</scope>
    <source>
        <strain evidence="3">HyVt-85</strain>
    </source>
</reference>
<gene>
    <name evidence="3" type="ORF">ENL31_00090</name>
</gene>
<comment type="caution">
    <text evidence="3">The sequence shown here is derived from an EMBL/GenBank/DDBJ whole genome shotgun (WGS) entry which is preliminary data.</text>
</comment>
<dbReference type="Pfam" id="PF23437">
    <property type="entry name" value="DUF7122"/>
    <property type="match status" value="1"/>
</dbReference>
<evidence type="ECO:0000259" key="1">
    <source>
        <dbReference type="Pfam" id="PF13636"/>
    </source>
</evidence>
<proteinExistence type="predicted"/>
<name>A0A7J3T8M2_9ARCH</name>
<dbReference type="InterPro" id="IPR055546">
    <property type="entry name" value="DUF7122"/>
</dbReference>
<sequence length="145" mass="17047">MQFLQNNSYRIYFIERFGIPEYVLNTYTFWERGRKVWAFSGELWDINGVEVFGIKALTKGRDLKPSTAFLRIVGKYAKKNVIFLDDNNALAFLRGRELNIDYPADGGYVVVRWKNDVLGCGFYVKKEKRLISLIPSKYRLQETWV</sequence>
<protein>
    <recommendedName>
        <fullName evidence="4">rRNA small subunit methyltransferase F RNA-binding PUA-like domain-containing protein</fullName>
    </recommendedName>
</protein>
<accession>A0A7J3T8M2</accession>
<dbReference type="AlphaFoldDB" id="A0A7J3T8M2"/>